<dbReference type="PANTHER" id="PTHR42912">
    <property type="entry name" value="METHYLTRANSFERASE"/>
    <property type="match status" value="1"/>
</dbReference>
<keyword evidence="3" id="KW-0489">Methyltransferase</keyword>
<dbReference type="AlphaFoldDB" id="A0A538S915"/>
<dbReference type="InterPro" id="IPR029063">
    <property type="entry name" value="SAM-dependent_MTases_sf"/>
</dbReference>
<dbReference type="Proteomes" id="UP000320184">
    <property type="component" value="Unassembled WGS sequence"/>
</dbReference>
<sequence length="316" mass="33742">MASSCAGGTCRSPARCGRAGGPRSSPARAAERVAVPPLARLPTHPAVERRRPIDPADSRDVALYDELPLWSALAGQLLLEHVTLASRRSVLDLGCGTGFPLLELAERLGRGAHVVGLDPWAGALARARSKIDRWCVPNASIARGNGAAMPFEDGAFDLVVSNLGLNNFEDAEGALRECRRVLQPGGILGLSSNLVGHMREWYAAFARVLEAAGDRAGLERLRSHEAHRATVPSLGARLEAAGFRVTLVRECQAVMRFANAEALLEHHFIRMGFRPAWEEIAGEESLAAVALELDRTAGESGLSLTVPLAYLEAVPA</sequence>
<dbReference type="InterPro" id="IPR050508">
    <property type="entry name" value="Methyltransf_Superfamily"/>
</dbReference>
<feature type="compositionally biased region" description="Low complexity" evidence="1">
    <location>
        <begin position="22"/>
        <end position="32"/>
    </location>
</feature>
<dbReference type="Pfam" id="PF08241">
    <property type="entry name" value="Methyltransf_11"/>
    <property type="match status" value="1"/>
</dbReference>
<dbReference type="Gene3D" id="3.40.50.150">
    <property type="entry name" value="Vaccinia Virus protein VP39"/>
    <property type="match status" value="1"/>
</dbReference>
<protein>
    <submittedName>
        <fullName evidence="3">Methyltransferase domain-containing protein</fullName>
    </submittedName>
</protein>
<comment type="caution">
    <text evidence="3">The sequence shown here is derived from an EMBL/GenBank/DDBJ whole genome shotgun (WGS) entry which is preliminary data.</text>
</comment>
<feature type="region of interest" description="Disordered" evidence="1">
    <location>
        <begin position="1"/>
        <end position="32"/>
    </location>
</feature>
<evidence type="ECO:0000259" key="2">
    <source>
        <dbReference type="Pfam" id="PF08241"/>
    </source>
</evidence>
<evidence type="ECO:0000313" key="3">
    <source>
        <dbReference type="EMBL" id="TMQ47826.1"/>
    </source>
</evidence>
<dbReference type="SUPFAM" id="SSF53335">
    <property type="entry name" value="S-adenosyl-L-methionine-dependent methyltransferases"/>
    <property type="match status" value="1"/>
</dbReference>
<reference evidence="3 4" key="1">
    <citation type="journal article" date="2019" name="Nat. Microbiol.">
        <title>Mediterranean grassland soil C-N compound turnover is dependent on rainfall and depth, and is mediated by genomically divergent microorganisms.</title>
        <authorList>
            <person name="Diamond S."/>
            <person name="Andeer P.F."/>
            <person name="Li Z."/>
            <person name="Crits-Christoph A."/>
            <person name="Burstein D."/>
            <person name="Anantharaman K."/>
            <person name="Lane K.R."/>
            <person name="Thomas B.C."/>
            <person name="Pan C."/>
            <person name="Northen T.R."/>
            <person name="Banfield J.F."/>
        </authorList>
    </citation>
    <scope>NUCLEOTIDE SEQUENCE [LARGE SCALE GENOMIC DNA]</scope>
    <source>
        <strain evidence="3">WS_3</strain>
    </source>
</reference>
<evidence type="ECO:0000313" key="4">
    <source>
        <dbReference type="Proteomes" id="UP000320184"/>
    </source>
</evidence>
<keyword evidence="3" id="KW-0808">Transferase</keyword>
<gene>
    <name evidence="3" type="ORF">E6K73_13095</name>
</gene>
<dbReference type="PANTHER" id="PTHR42912:SF93">
    <property type="entry name" value="N6-ADENOSINE-METHYLTRANSFERASE TMT1A"/>
    <property type="match status" value="1"/>
</dbReference>
<dbReference type="GO" id="GO:0032259">
    <property type="term" value="P:methylation"/>
    <property type="evidence" value="ECO:0007669"/>
    <property type="project" value="UniProtKB-KW"/>
</dbReference>
<dbReference type="GO" id="GO:0008757">
    <property type="term" value="F:S-adenosylmethionine-dependent methyltransferase activity"/>
    <property type="evidence" value="ECO:0007669"/>
    <property type="project" value="InterPro"/>
</dbReference>
<dbReference type="CDD" id="cd02440">
    <property type="entry name" value="AdoMet_MTases"/>
    <property type="match status" value="1"/>
</dbReference>
<feature type="domain" description="Methyltransferase type 11" evidence="2">
    <location>
        <begin position="91"/>
        <end position="188"/>
    </location>
</feature>
<name>A0A538S915_UNCEI</name>
<evidence type="ECO:0000256" key="1">
    <source>
        <dbReference type="SAM" id="MobiDB-lite"/>
    </source>
</evidence>
<proteinExistence type="predicted"/>
<dbReference type="InterPro" id="IPR013216">
    <property type="entry name" value="Methyltransf_11"/>
</dbReference>
<dbReference type="EMBL" id="VBOT01000165">
    <property type="protein sequence ID" value="TMQ47826.1"/>
    <property type="molecule type" value="Genomic_DNA"/>
</dbReference>
<accession>A0A538S915</accession>
<organism evidence="3 4">
    <name type="scientific">Eiseniibacteriota bacterium</name>
    <dbReference type="NCBI Taxonomy" id="2212470"/>
    <lineage>
        <taxon>Bacteria</taxon>
        <taxon>Candidatus Eiseniibacteriota</taxon>
    </lineage>
</organism>